<dbReference type="GO" id="GO:0080120">
    <property type="term" value="P:CAAX-box protein maturation"/>
    <property type="evidence" value="ECO:0007669"/>
    <property type="project" value="UniProtKB-ARBA"/>
</dbReference>
<keyword evidence="1" id="KW-0472">Membrane</keyword>
<feature type="transmembrane region" description="Helical" evidence="1">
    <location>
        <begin position="209"/>
        <end position="233"/>
    </location>
</feature>
<evidence type="ECO:0000259" key="2">
    <source>
        <dbReference type="Pfam" id="PF02517"/>
    </source>
</evidence>
<evidence type="ECO:0000313" key="3">
    <source>
        <dbReference type="EMBL" id="OOV35913.1"/>
    </source>
</evidence>
<dbReference type="InterPro" id="IPR052710">
    <property type="entry name" value="CAAX_protease"/>
</dbReference>
<gene>
    <name evidence="3" type="ORF">BV53_02570</name>
</gene>
<keyword evidence="1" id="KW-0812">Transmembrane</keyword>
<dbReference type="InterPro" id="IPR003675">
    <property type="entry name" value="Rce1/LyrA-like_dom"/>
</dbReference>
<evidence type="ECO:0000313" key="4">
    <source>
        <dbReference type="Proteomes" id="UP000242590"/>
    </source>
</evidence>
<protein>
    <recommendedName>
        <fullName evidence="2">CAAX prenyl protease 2/Lysostaphin resistance protein A-like domain-containing protein</fullName>
    </recommendedName>
</protein>
<organism evidence="3 4">
    <name type="scientific">Candidatus Synechococcus spongiarum LMB bulk15N</name>
    <dbReference type="NCBI Taxonomy" id="1943583"/>
    <lineage>
        <taxon>Bacteria</taxon>
        <taxon>Bacillati</taxon>
        <taxon>Cyanobacteriota</taxon>
        <taxon>Cyanophyceae</taxon>
        <taxon>Synechococcales</taxon>
        <taxon>Synechococcaceae</taxon>
        <taxon>Synechococcus</taxon>
    </lineage>
</organism>
<dbReference type="GO" id="GO:0004175">
    <property type="term" value="F:endopeptidase activity"/>
    <property type="evidence" value="ECO:0007669"/>
    <property type="project" value="UniProtKB-ARBA"/>
</dbReference>
<accession>A0A1T1D5M2</accession>
<proteinExistence type="predicted"/>
<dbReference type="OrthoDB" id="9782250at2"/>
<evidence type="ECO:0000256" key="1">
    <source>
        <dbReference type="SAM" id="Phobius"/>
    </source>
</evidence>
<dbReference type="AlphaFoldDB" id="A0A1T1D5M2"/>
<sequence length="490" mass="53125">MNQTPRLLRLKWTEDLQNLILALSLALTLLVFWGPPLLGSLERPSAQSVLEQRQLELQALASQALDKENFIVPSGRNAPLLSRQLSGAAALQDLADVLQQRRNTSTTTDRDLRLRQALVLLAMDQPEQARPLLESLRPVPGQRSSSAEVILQQALVQRAAGQPTAVAALGNLGHEALEDALPHHPLYSSLACSVLELDRPFCHGSHRGALVRFILVGLAGPLAAGVGILLWLVQLGRFLWSRNRSRLSPSHQQPPSRTTAAPLTVPALLLFFFGGVVVLGNVGSVLTLVALRSWVQVGSSAGQAMATMLVYGAQALPGLAVLRWLRRNEGQSGWQWLQWGLGWQSFPMALGGLLLSLPLVLLASWTVSRLFPHAGGSNPLLDLVLNGRDPTALVFFVLTACLLAPLYEELVFRATVLPTMVRSYGNGVGVLLSSLLFAAAHLSLVEFFPLLILGLGLGWLRLRSGRLSACVLMHATWNGYTLANLMLLNL</sequence>
<dbReference type="PANTHER" id="PTHR36435">
    <property type="entry name" value="SLR1288 PROTEIN"/>
    <property type="match status" value="1"/>
</dbReference>
<comment type="caution">
    <text evidence="3">The sequence shown here is derived from an EMBL/GenBank/DDBJ whole genome shotgun (WGS) entry which is preliminary data.</text>
</comment>
<feature type="transmembrane region" description="Helical" evidence="1">
    <location>
        <begin position="389"/>
        <end position="407"/>
    </location>
</feature>
<name>A0A1T1D5M2_9SYNE</name>
<feature type="transmembrane region" description="Helical" evidence="1">
    <location>
        <begin position="267"/>
        <end position="291"/>
    </location>
</feature>
<dbReference type="Pfam" id="PF02517">
    <property type="entry name" value="Rce1-like"/>
    <property type="match status" value="1"/>
</dbReference>
<feature type="transmembrane region" description="Helical" evidence="1">
    <location>
        <begin position="427"/>
        <end position="460"/>
    </location>
</feature>
<dbReference type="PANTHER" id="PTHR36435:SF1">
    <property type="entry name" value="CAAX AMINO TERMINAL PROTEASE FAMILY PROTEIN"/>
    <property type="match status" value="1"/>
</dbReference>
<dbReference type="EMBL" id="MWLE01000035">
    <property type="protein sequence ID" value="OOV35913.1"/>
    <property type="molecule type" value="Genomic_DNA"/>
</dbReference>
<feature type="transmembrane region" description="Helical" evidence="1">
    <location>
        <begin position="303"/>
        <end position="325"/>
    </location>
</feature>
<dbReference type="RefSeq" id="WP_143325205.1">
    <property type="nucleotide sequence ID" value="NZ_MWLE01000035.1"/>
</dbReference>
<feature type="transmembrane region" description="Helical" evidence="1">
    <location>
        <begin position="20"/>
        <end position="38"/>
    </location>
</feature>
<feature type="transmembrane region" description="Helical" evidence="1">
    <location>
        <begin position="345"/>
        <end position="368"/>
    </location>
</feature>
<reference evidence="3 4" key="1">
    <citation type="submission" date="2017-02" db="EMBL/GenBank/DDBJ databases">
        <title>Draft Genome Sequences of 'Candidatus Synechococcus spongiarum', Cyanobacterial Symbionts of the Mediterranean Sponge Aplysina aerophoba from two locations.</title>
        <authorList>
            <person name="Slaby B.M."/>
            <person name="Hentschel U."/>
        </authorList>
    </citation>
    <scope>NUCLEOTIDE SEQUENCE [LARGE SCALE GENOMIC DNA]</scope>
    <source>
        <strain evidence="3">LMB bulk15N</strain>
    </source>
</reference>
<keyword evidence="1" id="KW-1133">Transmembrane helix</keyword>
<dbReference type="Proteomes" id="UP000242590">
    <property type="component" value="Unassembled WGS sequence"/>
</dbReference>
<feature type="domain" description="CAAX prenyl protease 2/Lysostaphin resistance protein A-like" evidence="2">
    <location>
        <begin position="392"/>
        <end position="479"/>
    </location>
</feature>